<proteinExistence type="predicted"/>
<evidence type="ECO:0000313" key="2">
    <source>
        <dbReference type="Proteomes" id="UP000029920"/>
    </source>
</evidence>
<name>A0A4U8UF82_9HELI</name>
<keyword evidence="2" id="KW-1185">Reference proteome</keyword>
<dbReference type="Proteomes" id="UP000029920">
    <property type="component" value="Unassembled WGS sequence"/>
</dbReference>
<reference evidence="1 2" key="1">
    <citation type="journal article" date="2014" name="Genome Announc.">
        <title>Draft genome sequences of eight enterohepatic helicobacter species isolated from both laboratory and wild rodents.</title>
        <authorList>
            <person name="Sheh A."/>
            <person name="Shen Z."/>
            <person name="Fox J.G."/>
        </authorList>
    </citation>
    <scope>NUCLEOTIDE SEQUENCE [LARGE SCALE GENOMIC DNA]</scope>
    <source>
        <strain evidence="1 2">MIT-03-7007</strain>
    </source>
</reference>
<comment type="caution">
    <text evidence="1">The sequence shown here is derived from an EMBL/GenBank/DDBJ whole genome shotgun (WGS) entry which is preliminary data.</text>
</comment>
<dbReference type="AlphaFoldDB" id="A0A4U8UF82"/>
<accession>A0A4U8UF82</accession>
<organism evidence="1 2">
    <name type="scientific">Helicobacter apodemus</name>
    <dbReference type="NCBI Taxonomy" id="135569"/>
    <lineage>
        <taxon>Bacteria</taxon>
        <taxon>Pseudomonadati</taxon>
        <taxon>Campylobacterota</taxon>
        <taxon>Epsilonproteobacteria</taxon>
        <taxon>Campylobacterales</taxon>
        <taxon>Helicobacteraceae</taxon>
        <taxon>Helicobacter</taxon>
    </lineage>
</organism>
<evidence type="ECO:0000313" key="1">
    <source>
        <dbReference type="EMBL" id="TLE13550.1"/>
    </source>
</evidence>
<dbReference type="EMBL" id="JRPC02000038">
    <property type="protein sequence ID" value="TLE13550.1"/>
    <property type="molecule type" value="Genomic_DNA"/>
</dbReference>
<feature type="non-terminal residue" evidence="1">
    <location>
        <position position="182"/>
    </location>
</feature>
<protein>
    <submittedName>
        <fullName evidence="1">Uncharacterized protein</fullName>
    </submittedName>
</protein>
<sequence>MKKLLRKFQSNICKFISPLTGERLISLDCNYTKEYNYNQDEFYGNHLSSFHKGHRFCHRGREPVAITPKNYIPNAKNLFVVFSTPLLIVFFSGCMTKITSIQKNDLDKELASIMQEDNTKFSDKEVISTLLKNSPSFAQSNKQEAQEQNIVELPNNMPLYRQPLFAQIVIFPFVSKDGNYHG</sequence>
<gene>
    <name evidence="1" type="ORF">LS72_009870</name>
</gene>